<accession>A0A9D3YD63</accession>
<evidence type="ECO:0000313" key="1">
    <source>
        <dbReference type="EMBL" id="KAH3696976.1"/>
    </source>
</evidence>
<keyword evidence="2" id="KW-1185">Reference proteome</keyword>
<reference evidence="1" key="2">
    <citation type="submission" date="2020-11" db="EMBL/GenBank/DDBJ databases">
        <authorList>
            <person name="McCartney M.A."/>
            <person name="Auch B."/>
            <person name="Kono T."/>
            <person name="Mallez S."/>
            <person name="Becker A."/>
            <person name="Gohl D.M."/>
            <person name="Silverstein K.A.T."/>
            <person name="Koren S."/>
            <person name="Bechman K.B."/>
            <person name="Herman A."/>
            <person name="Abrahante J.E."/>
            <person name="Garbe J."/>
        </authorList>
    </citation>
    <scope>NUCLEOTIDE SEQUENCE</scope>
    <source>
        <strain evidence="1">Duluth1</strain>
        <tissue evidence="1">Whole animal</tissue>
    </source>
</reference>
<sequence length="50" mass="6047">MYVILRFLYGIEVQVLSSTNLRKQEAFQRKILRHLQGCQRDLRTQLSIPW</sequence>
<comment type="caution">
    <text evidence="1">The sequence shown here is derived from an EMBL/GenBank/DDBJ whole genome shotgun (WGS) entry which is preliminary data.</text>
</comment>
<proteinExistence type="predicted"/>
<protein>
    <submittedName>
        <fullName evidence="1">Uncharacterized protein</fullName>
    </submittedName>
</protein>
<gene>
    <name evidence="1" type="ORF">DPMN_084460</name>
</gene>
<dbReference type="EMBL" id="JAIWYP010000016">
    <property type="protein sequence ID" value="KAH3696976.1"/>
    <property type="molecule type" value="Genomic_DNA"/>
</dbReference>
<evidence type="ECO:0000313" key="2">
    <source>
        <dbReference type="Proteomes" id="UP000828390"/>
    </source>
</evidence>
<organism evidence="1 2">
    <name type="scientific">Dreissena polymorpha</name>
    <name type="common">Zebra mussel</name>
    <name type="synonym">Mytilus polymorpha</name>
    <dbReference type="NCBI Taxonomy" id="45954"/>
    <lineage>
        <taxon>Eukaryota</taxon>
        <taxon>Metazoa</taxon>
        <taxon>Spiralia</taxon>
        <taxon>Lophotrochozoa</taxon>
        <taxon>Mollusca</taxon>
        <taxon>Bivalvia</taxon>
        <taxon>Autobranchia</taxon>
        <taxon>Heteroconchia</taxon>
        <taxon>Euheterodonta</taxon>
        <taxon>Imparidentia</taxon>
        <taxon>Neoheterodontei</taxon>
        <taxon>Myida</taxon>
        <taxon>Dreissenoidea</taxon>
        <taxon>Dreissenidae</taxon>
        <taxon>Dreissena</taxon>
    </lineage>
</organism>
<dbReference type="Proteomes" id="UP000828390">
    <property type="component" value="Unassembled WGS sequence"/>
</dbReference>
<name>A0A9D3YD63_DREPO</name>
<reference evidence="1" key="1">
    <citation type="journal article" date="2019" name="bioRxiv">
        <title>The Genome of the Zebra Mussel, Dreissena polymorpha: A Resource for Invasive Species Research.</title>
        <authorList>
            <person name="McCartney M.A."/>
            <person name="Auch B."/>
            <person name="Kono T."/>
            <person name="Mallez S."/>
            <person name="Zhang Y."/>
            <person name="Obille A."/>
            <person name="Becker A."/>
            <person name="Abrahante J.E."/>
            <person name="Garbe J."/>
            <person name="Badalamenti J.P."/>
            <person name="Herman A."/>
            <person name="Mangelson H."/>
            <person name="Liachko I."/>
            <person name="Sullivan S."/>
            <person name="Sone E.D."/>
            <person name="Koren S."/>
            <person name="Silverstein K.A.T."/>
            <person name="Beckman K.B."/>
            <person name="Gohl D.M."/>
        </authorList>
    </citation>
    <scope>NUCLEOTIDE SEQUENCE</scope>
    <source>
        <strain evidence="1">Duluth1</strain>
        <tissue evidence="1">Whole animal</tissue>
    </source>
</reference>
<dbReference type="AlphaFoldDB" id="A0A9D3YD63"/>